<comment type="caution">
    <text evidence="2">The sequence shown here is derived from an EMBL/GenBank/DDBJ whole genome shotgun (WGS) entry which is preliminary data.</text>
</comment>
<keyword evidence="3" id="KW-1185">Reference proteome</keyword>
<name>A0ABU7JY22_9NOCA</name>
<gene>
    <name evidence="2" type="ORF">Q8814_22230</name>
</gene>
<evidence type="ECO:0000313" key="3">
    <source>
        <dbReference type="Proteomes" id="UP001331936"/>
    </source>
</evidence>
<accession>A0ABU7JY22</accession>
<proteinExistence type="predicted"/>
<sequence length="223" mass="23657">MIEAVLGIHARDYEPVEARSGPAVCIDDDTGGGGVELGRLLAVATLTSAQAALLITDVVDQLELAYGRGRHPTGLRGDAVMVSESGQLTIECTGKAGPWDDVQDAVAGLLRQIATNCRGAVLANRVDESISESSDLVGLARRVRHAAATEFDPAEVGRKRRQLAALVSAVRGRALPDEPVADRPDAPVRPLLATGATLASNGWRPPAGKVWHRKKRRPSRRRG</sequence>
<feature type="compositionally biased region" description="Basic residues" evidence="1">
    <location>
        <begin position="210"/>
        <end position="223"/>
    </location>
</feature>
<feature type="non-terminal residue" evidence="2">
    <location>
        <position position="223"/>
    </location>
</feature>
<evidence type="ECO:0000256" key="1">
    <source>
        <dbReference type="SAM" id="MobiDB-lite"/>
    </source>
</evidence>
<reference evidence="2 3" key="1">
    <citation type="submission" date="2023-08" db="EMBL/GenBank/DDBJ databases">
        <authorList>
            <person name="Girao M."/>
            <person name="Carvalho M.F."/>
        </authorList>
    </citation>
    <scope>NUCLEOTIDE SEQUENCE [LARGE SCALE GENOMIC DNA]</scope>
    <source>
        <strain evidence="2 3">CC-R104</strain>
    </source>
</reference>
<feature type="region of interest" description="Disordered" evidence="1">
    <location>
        <begin position="194"/>
        <end position="223"/>
    </location>
</feature>
<dbReference type="Proteomes" id="UP001331936">
    <property type="component" value="Unassembled WGS sequence"/>
</dbReference>
<evidence type="ECO:0000313" key="2">
    <source>
        <dbReference type="EMBL" id="MEE2034795.1"/>
    </source>
</evidence>
<organism evidence="2 3">
    <name type="scientific">Rhodococcus chondri</name>
    <dbReference type="NCBI Taxonomy" id="3065941"/>
    <lineage>
        <taxon>Bacteria</taxon>
        <taxon>Bacillati</taxon>
        <taxon>Actinomycetota</taxon>
        <taxon>Actinomycetes</taxon>
        <taxon>Mycobacteriales</taxon>
        <taxon>Nocardiaceae</taxon>
        <taxon>Rhodococcus</taxon>
    </lineage>
</organism>
<dbReference type="EMBL" id="JAUZMZ010000186">
    <property type="protein sequence ID" value="MEE2034795.1"/>
    <property type="molecule type" value="Genomic_DNA"/>
</dbReference>
<protein>
    <submittedName>
        <fullName evidence="2">Uncharacterized protein</fullName>
    </submittedName>
</protein>